<protein>
    <submittedName>
        <fullName evidence="2">Uncharacterized protein</fullName>
    </submittedName>
</protein>
<comment type="caution">
    <text evidence="2">The sequence shown here is derived from an EMBL/GenBank/DDBJ whole genome shotgun (WGS) entry which is preliminary data.</text>
</comment>
<keyword evidence="3" id="KW-1185">Reference proteome</keyword>
<accession>A0A2T7P1N0</accession>
<gene>
    <name evidence="2" type="ORF">C0Q70_12488</name>
</gene>
<evidence type="ECO:0000313" key="2">
    <source>
        <dbReference type="EMBL" id="PVD27332.1"/>
    </source>
</evidence>
<dbReference type="EMBL" id="PZQS01000007">
    <property type="protein sequence ID" value="PVD27332.1"/>
    <property type="molecule type" value="Genomic_DNA"/>
</dbReference>
<reference evidence="2 3" key="1">
    <citation type="submission" date="2018-04" db="EMBL/GenBank/DDBJ databases">
        <title>The genome of golden apple snail Pomacea canaliculata provides insight into stress tolerance and invasive adaptation.</title>
        <authorList>
            <person name="Liu C."/>
            <person name="Liu B."/>
            <person name="Ren Y."/>
            <person name="Zhang Y."/>
            <person name="Wang H."/>
            <person name="Li S."/>
            <person name="Jiang F."/>
            <person name="Yin L."/>
            <person name="Zhang G."/>
            <person name="Qian W."/>
            <person name="Fan W."/>
        </authorList>
    </citation>
    <scope>NUCLEOTIDE SEQUENCE [LARGE SCALE GENOMIC DNA]</scope>
    <source>
        <strain evidence="2">SZHN2017</strain>
        <tissue evidence="2">Muscle</tissue>
    </source>
</reference>
<evidence type="ECO:0000313" key="3">
    <source>
        <dbReference type="Proteomes" id="UP000245119"/>
    </source>
</evidence>
<dbReference type="Proteomes" id="UP000245119">
    <property type="component" value="Linkage Group LG7"/>
</dbReference>
<dbReference type="AlphaFoldDB" id="A0A2T7P1N0"/>
<organism evidence="2 3">
    <name type="scientific">Pomacea canaliculata</name>
    <name type="common">Golden apple snail</name>
    <dbReference type="NCBI Taxonomy" id="400727"/>
    <lineage>
        <taxon>Eukaryota</taxon>
        <taxon>Metazoa</taxon>
        <taxon>Spiralia</taxon>
        <taxon>Lophotrochozoa</taxon>
        <taxon>Mollusca</taxon>
        <taxon>Gastropoda</taxon>
        <taxon>Caenogastropoda</taxon>
        <taxon>Architaenioglossa</taxon>
        <taxon>Ampullarioidea</taxon>
        <taxon>Ampullariidae</taxon>
        <taxon>Pomacea</taxon>
    </lineage>
</organism>
<name>A0A2T7P1N0_POMCA</name>
<proteinExistence type="predicted"/>
<evidence type="ECO:0000256" key="1">
    <source>
        <dbReference type="SAM" id="MobiDB-lite"/>
    </source>
</evidence>
<sequence length="68" mass="7670">MPSAAPREIQLGKSQRGHRPSGVVHFSGNQDELTACSLQIIQREEIPLTRGKRNCQGKITWLTYLKTH</sequence>
<feature type="region of interest" description="Disordered" evidence="1">
    <location>
        <begin position="1"/>
        <end position="24"/>
    </location>
</feature>